<organism evidence="2">
    <name type="scientific">Caenorhabditis remanei</name>
    <name type="common">Caenorhabditis vulgaris</name>
    <dbReference type="NCBI Taxonomy" id="31234"/>
    <lineage>
        <taxon>Eukaryota</taxon>
        <taxon>Metazoa</taxon>
        <taxon>Ecdysozoa</taxon>
        <taxon>Nematoda</taxon>
        <taxon>Chromadorea</taxon>
        <taxon>Rhabditida</taxon>
        <taxon>Rhabditina</taxon>
        <taxon>Rhabditomorpha</taxon>
        <taxon>Rhabditoidea</taxon>
        <taxon>Rhabditidae</taxon>
        <taxon>Peloderinae</taxon>
        <taxon>Caenorhabditis</taxon>
    </lineage>
</organism>
<gene>
    <name evidence="1" type="ORF">CRE_28868</name>
</gene>
<sequence length="396" mass="44432">MEKNLKVEVVAVHGFPIQNLPLELLQLPVSLMTPAERLNLASTSNKMENALMKLRFPKVNLHSLHIHDGTNSGAKVADIIITSTNRADDSVLVVKCGTSSMYSERLVNVITFPKWIDARFSAIANARAMYKVIRHLIPSDGLSLGLGPMKKTDMKRILSAEEFDNWTSADVQGNHDMAAIGFIMNHAYKNRTLDCRANVQFSTDFSHEKAFRFKGVRYTHAPWVRLDHLITMRGVEYIDLGHTNLSALEVNIFIRLCIDSEKPACNCITIGLTGGAPDEKDVLKGFIYIPASVKVEKNMFFACSNSVGNPNIAIITLDDQTVSCHFNSNEKEILQPRITLNAMKQKAKVLKEMAALKLEDVEQRQRLEKQIEEIWDNCEKALAEEDKAHDALMKNP</sequence>
<evidence type="ECO:0008006" key="3">
    <source>
        <dbReference type="Google" id="ProtNLM"/>
    </source>
</evidence>
<dbReference type="GeneID" id="9802503"/>
<proteinExistence type="predicted"/>
<accession>E3MXJ9</accession>
<dbReference type="HOGENOM" id="CLU_696857_0_0_1"/>
<dbReference type="KEGG" id="crq:GCK72_003745"/>
<dbReference type="CTD" id="9802503"/>
<dbReference type="EMBL" id="DS268491">
    <property type="protein sequence ID" value="EFP11610.1"/>
    <property type="molecule type" value="Genomic_DNA"/>
</dbReference>
<evidence type="ECO:0000313" key="2">
    <source>
        <dbReference type="Proteomes" id="UP000008281"/>
    </source>
</evidence>
<dbReference type="InParanoid" id="E3MXJ9"/>
<evidence type="ECO:0000313" key="1">
    <source>
        <dbReference type="EMBL" id="EFP11610.1"/>
    </source>
</evidence>
<dbReference type="PANTHER" id="PTHR21503">
    <property type="entry name" value="F-BOX-CONTAINING HYPOTHETICAL PROTEIN C.ELEGANS"/>
    <property type="match status" value="1"/>
</dbReference>
<dbReference type="AlphaFoldDB" id="E3MXJ9"/>
<reference evidence="1" key="1">
    <citation type="submission" date="2007-07" db="EMBL/GenBank/DDBJ databases">
        <title>PCAP assembly of the Caenorhabditis remanei genome.</title>
        <authorList>
            <consortium name="The Caenorhabditis remanei Sequencing Consortium"/>
            <person name="Wilson R.K."/>
        </authorList>
    </citation>
    <scope>NUCLEOTIDE SEQUENCE [LARGE SCALE GENOMIC DNA]</scope>
    <source>
        <strain evidence="1">PB4641</strain>
    </source>
</reference>
<dbReference type="Proteomes" id="UP000008281">
    <property type="component" value="Unassembled WGS sequence"/>
</dbReference>
<dbReference type="RefSeq" id="XP_003099184.2">
    <property type="nucleotide sequence ID" value="XM_003099136.2"/>
</dbReference>
<name>E3MXJ9_CAERE</name>
<keyword evidence="2" id="KW-1185">Reference proteome</keyword>
<protein>
    <recommendedName>
        <fullName evidence="3">F-box domain-containing protein</fullName>
    </recommendedName>
</protein>
<dbReference type="PANTHER" id="PTHR21503:SF8">
    <property type="entry name" value="F-BOX ASSOCIATED DOMAIN-CONTAINING PROTEIN-RELATED"/>
    <property type="match status" value="1"/>
</dbReference>